<dbReference type="InterPro" id="IPR000182">
    <property type="entry name" value="GNAT_dom"/>
</dbReference>
<dbReference type="CDD" id="cd04301">
    <property type="entry name" value="NAT_SF"/>
    <property type="match status" value="1"/>
</dbReference>
<evidence type="ECO:0000256" key="2">
    <source>
        <dbReference type="ARBA" id="ARBA00023315"/>
    </source>
</evidence>
<keyword evidence="2" id="KW-0012">Acyltransferase</keyword>
<dbReference type="Pfam" id="PF00583">
    <property type="entry name" value="Acetyltransf_1"/>
    <property type="match status" value="1"/>
</dbReference>
<reference evidence="4 5" key="1">
    <citation type="submission" date="2018-03" db="EMBL/GenBank/DDBJ databases">
        <title>Genomic Encyclopedia of Archaeal and Bacterial Type Strains, Phase II (KMG-II): from individual species to whole genera.</title>
        <authorList>
            <person name="Goeker M."/>
        </authorList>
    </citation>
    <scope>NUCLEOTIDE SEQUENCE [LARGE SCALE GENOMIC DNA]</scope>
    <source>
        <strain evidence="4 5">DSM 43146</strain>
    </source>
</reference>
<dbReference type="PANTHER" id="PTHR43877:SF1">
    <property type="entry name" value="ACETYLTRANSFERASE"/>
    <property type="match status" value="1"/>
</dbReference>
<gene>
    <name evidence="4" type="ORF">CLV67_105376</name>
</gene>
<dbReference type="InterPro" id="IPR050832">
    <property type="entry name" value="Bact_Acetyltransf"/>
</dbReference>
<dbReference type="EMBL" id="PVMZ01000005">
    <property type="protein sequence ID" value="PRX22199.1"/>
    <property type="molecule type" value="Genomic_DNA"/>
</dbReference>
<accession>A0A2T0KFS7</accession>
<feature type="domain" description="N-acetyltransferase" evidence="3">
    <location>
        <begin position="1"/>
        <end position="156"/>
    </location>
</feature>
<protein>
    <submittedName>
        <fullName evidence="4">Ribosomal protein S18 acetylase RimI-like enzyme</fullName>
    </submittedName>
</protein>
<dbReference type="Proteomes" id="UP000239415">
    <property type="component" value="Unassembled WGS sequence"/>
</dbReference>
<dbReference type="OrthoDB" id="9799092at2"/>
<name>A0A2T0KFS7_9ACTN</name>
<organism evidence="4 5">
    <name type="scientific">Actinoplanes italicus</name>
    <dbReference type="NCBI Taxonomy" id="113567"/>
    <lineage>
        <taxon>Bacteria</taxon>
        <taxon>Bacillati</taxon>
        <taxon>Actinomycetota</taxon>
        <taxon>Actinomycetes</taxon>
        <taxon>Micromonosporales</taxon>
        <taxon>Micromonosporaceae</taxon>
        <taxon>Actinoplanes</taxon>
    </lineage>
</organism>
<evidence type="ECO:0000256" key="1">
    <source>
        <dbReference type="ARBA" id="ARBA00022679"/>
    </source>
</evidence>
<dbReference type="GO" id="GO:0016747">
    <property type="term" value="F:acyltransferase activity, transferring groups other than amino-acyl groups"/>
    <property type="evidence" value="ECO:0007669"/>
    <property type="project" value="InterPro"/>
</dbReference>
<evidence type="ECO:0000313" key="5">
    <source>
        <dbReference type="Proteomes" id="UP000239415"/>
    </source>
</evidence>
<dbReference type="PANTHER" id="PTHR43877">
    <property type="entry name" value="AMINOALKYLPHOSPHONATE N-ACETYLTRANSFERASE-RELATED-RELATED"/>
    <property type="match status" value="1"/>
</dbReference>
<dbReference type="Gene3D" id="3.40.630.30">
    <property type="match status" value="1"/>
</dbReference>
<keyword evidence="1" id="KW-0808">Transferase</keyword>
<evidence type="ECO:0000313" key="4">
    <source>
        <dbReference type="EMBL" id="PRX22199.1"/>
    </source>
</evidence>
<dbReference type="InterPro" id="IPR016181">
    <property type="entry name" value="Acyl_CoA_acyltransferase"/>
</dbReference>
<dbReference type="SUPFAM" id="SSF55729">
    <property type="entry name" value="Acyl-CoA N-acyltransferases (Nat)"/>
    <property type="match status" value="1"/>
</dbReference>
<keyword evidence="5" id="KW-1185">Reference proteome</keyword>
<dbReference type="PROSITE" id="PS51186">
    <property type="entry name" value="GNAT"/>
    <property type="match status" value="1"/>
</dbReference>
<dbReference type="RefSeq" id="WP_106318891.1">
    <property type="nucleotide sequence ID" value="NZ_BOMO01000030.1"/>
</dbReference>
<sequence>MRRLGPDDWRTWREVRLAALAESPRAFSSSLAREQGYTESDWRDRLDPARGLKAVADDDAGLVGGWVPEDRGGAVELYSMWVRPEWRGRGVGDLLVGEVVAWATENGHPSVDLWVVDGNTVAERLYRRHGFEMTDESMPHPDHPDVIERAMSCPLGQR</sequence>
<keyword evidence="4" id="KW-0689">Ribosomal protein</keyword>
<comment type="caution">
    <text evidence="4">The sequence shown here is derived from an EMBL/GenBank/DDBJ whole genome shotgun (WGS) entry which is preliminary data.</text>
</comment>
<proteinExistence type="predicted"/>
<dbReference type="GO" id="GO:0005840">
    <property type="term" value="C:ribosome"/>
    <property type="evidence" value="ECO:0007669"/>
    <property type="project" value="UniProtKB-KW"/>
</dbReference>
<evidence type="ECO:0000259" key="3">
    <source>
        <dbReference type="PROSITE" id="PS51186"/>
    </source>
</evidence>
<keyword evidence="4" id="KW-0687">Ribonucleoprotein</keyword>
<dbReference type="AlphaFoldDB" id="A0A2T0KFS7"/>